<dbReference type="NCBIfam" id="TIGR02780">
    <property type="entry name" value="TrbJ_Ti"/>
    <property type="match status" value="1"/>
</dbReference>
<keyword evidence="1" id="KW-0175">Coiled coil</keyword>
<sequence>MKSRILAAKISLAITLALAAPSANAQISVIDVANVRQTTVSALQNVATVAKQIQQYQTQLQQYQNMIQNTVGAPVQLWQQATQTIDSLQGQVNQISSFARQAGDVNTYMNQFKNPSYYQTNACTFGNCTAAQRAAALSATRARTTSQMAANADAMNGINSAMTTLASDGQRLDQLQANATGASGQMQALSYANQFAAQQASELQKIRGVLLAQSAALTAQSQYQLDRDAAATEASAAMRKTKPTPIGTYQN</sequence>
<dbReference type="KEGG" id="sbd:ATN00_22015"/>
<proteinExistence type="predicted"/>
<protein>
    <submittedName>
        <fullName evidence="3">Conjugal transfer protein TrbJ</fullName>
    </submittedName>
</protein>
<dbReference type="OrthoDB" id="7469703at2"/>
<accession>A0A0S3F6C5</accession>
<keyword evidence="2" id="KW-0732">Signal</keyword>
<organism evidence="3 4">
    <name type="scientific">Sphingobium baderi</name>
    <dbReference type="NCBI Taxonomy" id="1332080"/>
    <lineage>
        <taxon>Bacteria</taxon>
        <taxon>Pseudomonadati</taxon>
        <taxon>Pseudomonadota</taxon>
        <taxon>Alphaproteobacteria</taxon>
        <taxon>Sphingomonadales</taxon>
        <taxon>Sphingomonadaceae</taxon>
        <taxon>Sphingobium</taxon>
    </lineage>
</organism>
<reference evidence="3 4" key="1">
    <citation type="submission" date="2015-11" db="EMBL/GenBank/DDBJ databases">
        <title>A Two-component Flavoprotein Monooxygenase System MeaXY Responsible for para-Hydroxylation of 2-Methyl-6-ethylaniline and 2,6-Diethylaniline in Sphingobium baderi DE-13.</title>
        <authorList>
            <person name="Cheng M."/>
            <person name="Meng Q."/>
            <person name="Yang Y."/>
            <person name="Chu C."/>
            <person name="Yan X."/>
            <person name="He J."/>
            <person name="Li S."/>
        </authorList>
    </citation>
    <scope>NUCLEOTIDE SEQUENCE [LARGE SCALE GENOMIC DNA]</scope>
    <source>
        <strain evidence="3 4">DE-13</strain>
        <plasmid evidence="4">Plasmid pDE3</plasmid>
    </source>
</reference>
<evidence type="ECO:0000313" key="3">
    <source>
        <dbReference type="EMBL" id="ALR23175.1"/>
    </source>
</evidence>
<keyword evidence="3" id="KW-0614">Plasmid</keyword>
<evidence type="ECO:0000256" key="2">
    <source>
        <dbReference type="SAM" id="SignalP"/>
    </source>
</evidence>
<keyword evidence="4" id="KW-1185">Reference proteome</keyword>
<evidence type="ECO:0000256" key="1">
    <source>
        <dbReference type="SAM" id="Coils"/>
    </source>
</evidence>
<evidence type="ECO:0000313" key="4">
    <source>
        <dbReference type="Proteomes" id="UP000056968"/>
    </source>
</evidence>
<feature type="coiled-coil region" evidence="1">
    <location>
        <begin position="46"/>
        <end position="73"/>
    </location>
</feature>
<feature type="chain" id="PRO_5006611993" evidence="2">
    <location>
        <begin position="26"/>
        <end position="251"/>
    </location>
</feature>
<name>A0A0S3F6C5_9SPHN</name>
<feature type="signal peptide" evidence="2">
    <location>
        <begin position="1"/>
        <end position="25"/>
    </location>
</feature>
<dbReference type="Proteomes" id="UP000056968">
    <property type="component" value="Plasmid pDE3"/>
</dbReference>
<dbReference type="AlphaFoldDB" id="A0A0S3F6C5"/>
<geneLocation type="plasmid" evidence="3 4">
    <name>pDE3</name>
</geneLocation>
<gene>
    <name evidence="3" type="ORF">ATN00_22015</name>
</gene>
<dbReference type="SUPFAM" id="SSF101082">
    <property type="entry name" value="Typo IV secretion system protein TraC"/>
    <property type="match status" value="1"/>
</dbReference>
<dbReference type="InterPro" id="IPR014147">
    <property type="entry name" value="T4SS_TrbJ"/>
</dbReference>
<dbReference type="EMBL" id="CP013267">
    <property type="protein sequence ID" value="ALR23175.1"/>
    <property type="molecule type" value="Genomic_DNA"/>
</dbReference>
<dbReference type="RefSeq" id="WP_022675885.1">
    <property type="nucleotide sequence ID" value="NZ_CP013267.1"/>
</dbReference>